<evidence type="ECO:0000256" key="2">
    <source>
        <dbReference type="PIRSR" id="PIRSR605511-1"/>
    </source>
</evidence>
<dbReference type="SUPFAM" id="SSF63829">
    <property type="entry name" value="Calcium-dependent phosphotriesterase"/>
    <property type="match status" value="1"/>
</dbReference>
<protein>
    <submittedName>
        <fullName evidence="5">Gluconolaconase</fullName>
    </submittedName>
</protein>
<dbReference type="Gene3D" id="2.120.10.30">
    <property type="entry name" value="TolB, C-terminal domain"/>
    <property type="match status" value="1"/>
</dbReference>
<keyword evidence="6" id="KW-1185">Reference proteome</keyword>
<accession>A0A4C2EL59</accession>
<feature type="binding site" evidence="3">
    <location>
        <position position="100"/>
    </location>
    <ligand>
        <name>substrate</name>
    </ligand>
</feature>
<dbReference type="InterPro" id="IPR013658">
    <property type="entry name" value="SGL"/>
</dbReference>
<dbReference type="GO" id="GO:0019853">
    <property type="term" value="P:L-ascorbic acid biosynthetic process"/>
    <property type="evidence" value="ECO:0007669"/>
    <property type="project" value="TreeGrafter"/>
</dbReference>
<keyword evidence="3" id="KW-0479">Metal-binding</keyword>
<dbReference type="InterPro" id="IPR005511">
    <property type="entry name" value="SMP-30"/>
</dbReference>
<feature type="binding site" evidence="3">
    <location>
        <position position="194"/>
    </location>
    <ligand>
        <name>a divalent metal cation</name>
        <dbReference type="ChEBI" id="CHEBI:60240"/>
    </ligand>
</feature>
<feature type="binding site" evidence="3">
    <location>
        <position position="118"/>
    </location>
    <ligand>
        <name>substrate</name>
    </ligand>
</feature>
<feature type="domain" description="SMP-30/Gluconolactonase/LRE-like region" evidence="4">
    <location>
        <begin position="15"/>
        <end position="252"/>
    </location>
</feature>
<dbReference type="Pfam" id="PF08450">
    <property type="entry name" value="SGL"/>
    <property type="match status" value="1"/>
</dbReference>
<gene>
    <name evidence="5" type="ORF">Harman_30800</name>
</gene>
<sequence length="305" mass="33500">MTHPDRVADTHAHTGEGPLWHPDEERLYWVDIPAGRLFEYDPVADEYAVAYETDGAPIGGYTIESDGAFLLFTQRRVERFVPGDDSTRLVAEIDADTRFNDVIADPEGRVFCGTMPGDDHLGDLYRLDTDGSVSLVIENVDIPNGMGFSSDLATFYFTESEAHQIYAFDYDRATGAVSNKRTFIDLSGEEGIPDGMTVDADDHIWSARWNGGRVVRYAPTGEAVTELDLPARKVSSVTFGGPEYTDLYLTTALTDGDRVTGPAHSSGFLTLVAAGSRSSGRILLELRSKKCLSTDDTYSNRGPYR</sequence>
<evidence type="ECO:0000256" key="1">
    <source>
        <dbReference type="ARBA" id="ARBA00008853"/>
    </source>
</evidence>
<comment type="similarity">
    <text evidence="1">Belongs to the SMP-30/CGR1 family.</text>
</comment>
<evidence type="ECO:0000259" key="4">
    <source>
        <dbReference type="Pfam" id="PF08450"/>
    </source>
</evidence>
<comment type="cofactor">
    <cofactor evidence="3">
        <name>Zn(2+)</name>
        <dbReference type="ChEBI" id="CHEBI:29105"/>
    </cofactor>
    <text evidence="3">Binds 1 divalent metal cation per subunit.</text>
</comment>
<dbReference type="PANTHER" id="PTHR10907:SF47">
    <property type="entry name" value="REGUCALCIN"/>
    <property type="match status" value="1"/>
</dbReference>
<name>A0A4C2EL59_9EURY</name>
<proteinExistence type="inferred from homology"/>
<comment type="caution">
    <text evidence="5">The sequence shown here is derived from an EMBL/GenBank/DDBJ whole genome shotgun (WGS) entry which is preliminary data.</text>
</comment>
<evidence type="ECO:0000256" key="3">
    <source>
        <dbReference type="PIRSR" id="PIRSR605511-2"/>
    </source>
</evidence>
<dbReference type="AlphaFoldDB" id="A0A4C2EL59"/>
<feature type="binding site" evidence="3">
    <location>
        <position position="144"/>
    </location>
    <ligand>
        <name>a divalent metal cation</name>
        <dbReference type="ChEBI" id="CHEBI:60240"/>
    </ligand>
</feature>
<dbReference type="PRINTS" id="PR01790">
    <property type="entry name" value="SMP30FAMILY"/>
</dbReference>
<feature type="binding site" evidence="3">
    <location>
        <position position="16"/>
    </location>
    <ligand>
        <name>a divalent metal cation</name>
        <dbReference type="ChEBI" id="CHEBI:60240"/>
    </ligand>
</feature>
<evidence type="ECO:0000313" key="6">
    <source>
        <dbReference type="Proteomes" id="UP000304382"/>
    </source>
</evidence>
<dbReference type="GO" id="GO:0005509">
    <property type="term" value="F:calcium ion binding"/>
    <property type="evidence" value="ECO:0007669"/>
    <property type="project" value="TreeGrafter"/>
</dbReference>
<dbReference type="InterPro" id="IPR011042">
    <property type="entry name" value="6-blade_b-propeller_TolB-like"/>
</dbReference>
<dbReference type="Proteomes" id="UP000304382">
    <property type="component" value="Unassembled WGS sequence"/>
</dbReference>
<feature type="active site" description="Proton donor/acceptor" evidence="2">
    <location>
        <position position="194"/>
    </location>
</feature>
<feature type="binding site" evidence="3">
    <location>
        <position position="98"/>
    </location>
    <ligand>
        <name>substrate</name>
    </ligand>
</feature>
<reference evidence="5 6" key="1">
    <citation type="submission" date="2019-02" db="EMBL/GenBank/DDBJ databases">
        <title>Haloarcula mannanilyticum sp. nov., a mannan degrading haloarchaeon isolated from commercial salt.</title>
        <authorList>
            <person name="Enomoto S."/>
            <person name="Shimane Y."/>
            <person name="Kamekura M."/>
            <person name="Ito T."/>
            <person name="Moriya O."/>
            <person name="Ihara K."/>
            <person name="Takahashi-Ando N."/>
            <person name="Fukushima Y."/>
            <person name="Yoshida Y."/>
            <person name="Usama R."/>
            <person name="Takai K."/>
            <person name="Minegishi H."/>
        </authorList>
    </citation>
    <scope>NUCLEOTIDE SEQUENCE [LARGE SCALE GENOMIC DNA]</scope>
    <source>
        <strain evidence="5 6">MD130-1</strain>
    </source>
</reference>
<keyword evidence="3" id="KW-0862">Zinc</keyword>
<dbReference type="EMBL" id="BIXZ01000006">
    <property type="protein sequence ID" value="GCF15145.1"/>
    <property type="molecule type" value="Genomic_DNA"/>
</dbReference>
<evidence type="ECO:0000313" key="5">
    <source>
        <dbReference type="EMBL" id="GCF15145.1"/>
    </source>
</evidence>
<dbReference type="GO" id="GO:0004341">
    <property type="term" value="F:gluconolactonase activity"/>
    <property type="evidence" value="ECO:0007669"/>
    <property type="project" value="TreeGrafter"/>
</dbReference>
<dbReference type="PANTHER" id="PTHR10907">
    <property type="entry name" value="REGUCALCIN"/>
    <property type="match status" value="1"/>
</dbReference>
<organism evidence="5 6">
    <name type="scientific">Haloarcula mannanilytica</name>
    <dbReference type="NCBI Taxonomy" id="2509225"/>
    <lineage>
        <taxon>Archaea</taxon>
        <taxon>Methanobacteriati</taxon>
        <taxon>Methanobacteriota</taxon>
        <taxon>Stenosarchaea group</taxon>
        <taxon>Halobacteria</taxon>
        <taxon>Halobacteriales</taxon>
        <taxon>Haloarculaceae</taxon>
        <taxon>Haloarcula</taxon>
    </lineage>
</organism>